<reference evidence="2" key="2">
    <citation type="submission" date="2021-04" db="EMBL/GenBank/DDBJ databases">
        <authorList>
            <person name="Gilroy R."/>
        </authorList>
    </citation>
    <scope>NUCLEOTIDE SEQUENCE</scope>
    <source>
        <strain evidence="2">ChiBcec8-13705</strain>
    </source>
</reference>
<feature type="transmembrane region" description="Helical" evidence="1">
    <location>
        <begin position="110"/>
        <end position="129"/>
    </location>
</feature>
<gene>
    <name evidence="2" type="ORF">H9945_05475</name>
</gene>
<evidence type="ECO:0000313" key="2">
    <source>
        <dbReference type="EMBL" id="HJB41933.1"/>
    </source>
</evidence>
<dbReference type="EMBL" id="DWYG01000085">
    <property type="protein sequence ID" value="HJB41933.1"/>
    <property type="molecule type" value="Genomic_DNA"/>
</dbReference>
<evidence type="ECO:0000256" key="1">
    <source>
        <dbReference type="SAM" id="Phobius"/>
    </source>
</evidence>
<protein>
    <recommendedName>
        <fullName evidence="4">DUF2178 domain-containing protein</fullName>
    </recommendedName>
</protein>
<name>A0A9D2M7V5_9FIRM</name>
<dbReference type="AlphaFoldDB" id="A0A9D2M7V5"/>
<feature type="transmembrane region" description="Helical" evidence="1">
    <location>
        <begin position="58"/>
        <end position="79"/>
    </location>
</feature>
<keyword evidence="1" id="KW-0472">Membrane</keyword>
<keyword evidence="1" id="KW-1133">Transmembrane helix</keyword>
<comment type="caution">
    <text evidence="2">The sequence shown here is derived from an EMBL/GenBank/DDBJ whole genome shotgun (WGS) entry which is preliminary data.</text>
</comment>
<feature type="transmembrane region" description="Helical" evidence="1">
    <location>
        <begin position="27"/>
        <end position="46"/>
    </location>
</feature>
<dbReference type="Proteomes" id="UP000886803">
    <property type="component" value="Unassembled WGS sequence"/>
</dbReference>
<organism evidence="2 3">
    <name type="scientific">Candidatus Gemmiger avicola</name>
    <dbReference type="NCBI Taxonomy" id="2838605"/>
    <lineage>
        <taxon>Bacteria</taxon>
        <taxon>Bacillati</taxon>
        <taxon>Bacillota</taxon>
        <taxon>Clostridia</taxon>
        <taxon>Eubacteriales</taxon>
        <taxon>Gemmiger</taxon>
    </lineage>
</organism>
<sequence length="162" mass="18096">MLLSCLLSGHAADLTAFRAHMKSLQNLFCALAVLGALTCLFGLFGVPRLLPESHRQDFFCGFYCGGGLGLVAASAKFLWRIRRTLRDETALRRAFTEHTDERNTMITHRALRTAGLALCVLLYAGVFVVGLFAPVLFLFCLVGAIAYVLLFCFLRLYYSRKY</sequence>
<accession>A0A9D2M7V5</accession>
<evidence type="ECO:0000313" key="3">
    <source>
        <dbReference type="Proteomes" id="UP000886803"/>
    </source>
</evidence>
<evidence type="ECO:0008006" key="4">
    <source>
        <dbReference type="Google" id="ProtNLM"/>
    </source>
</evidence>
<feature type="transmembrane region" description="Helical" evidence="1">
    <location>
        <begin position="135"/>
        <end position="158"/>
    </location>
</feature>
<keyword evidence="1" id="KW-0812">Transmembrane</keyword>
<proteinExistence type="predicted"/>
<reference evidence="2" key="1">
    <citation type="journal article" date="2021" name="PeerJ">
        <title>Extensive microbial diversity within the chicken gut microbiome revealed by metagenomics and culture.</title>
        <authorList>
            <person name="Gilroy R."/>
            <person name="Ravi A."/>
            <person name="Getino M."/>
            <person name="Pursley I."/>
            <person name="Horton D.L."/>
            <person name="Alikhan N.F."/>
            <person name="Baker D."/>
            <person name="Gharbi K."/>
            <person name="Hall N."/>
            <person name="Watson M."/>
            <person name="Adriaenssens E.M."/>
            <person name="Foster-Nyarko E."/>
            <person name="Jarju S."/>
            <person name="Secka A."/>
            <person name="Antonio M."/>
            <person name="Oren A."/>
            <person name="Chaudhuri R.R."/>
            <person name="La Ragione R."/>
            <person name="Hildebrand F."/>
            <person name="Pallen M.J."/>
        </authorList>
    </citation>
    <scope>NUCLEOTIDE SEQUENCE</scope>
    <source>
        <strain evidence="2">ChiBcec8-13705</strain>
    </source>
</reference>